<dbReference type="STRING" id="6832.A0A553NVQ4"/>
<comment type="similarity">
    <text evidence="1">Belongs to the protein-tyrosine phosphatase family. Non-receptor class dual specificity subfamily.</text>
</comment>
<dbReference type="GO" id="GO:0005829">
    <property type="term" value="C:cytosol"/>
    <property type="evidence" value="ECO:0007669"/>
    <property type="project" value="TreeGrafter"/>
</dbReference>
<dbReference type="Gene3D" id="3.90.190.10">
    <property type="entry name" value="Protein tyrosine phosphatase superfamily"/>
    <property type="match status" value="1"/>
</dbReference>
<dbReference type="AlphaFoldDB" id="A0A553NVQ4"/>
<evidence type="ECO:0000256" key="4">
    <source>
        <dbReference type="ARBA" id="ARBA00022912"/>
    </source>
</evidence>
<comment type="caution">
    <text evidence="9">The sequence shown here is derived from an EMBL/GenBank/DDBJ whole genome shotgun (WGS) entry which is preliminary data.</text>
</comment>
<dbReference type="InterPro" id="IPR020422">
    <property type="entry name" value="TYR_PHOSPHATASE_DUAL_dom"/>
</dbReference>
<evidence type="ECO:0000256" key="5">
    <source>
        <dbReference type="SAM" id="MobiDB-lite"/>
    </source>
</evidence>
<dbReference type="PROSITE" id="PS50054">
    <property type="entry name" value="TYR_PHOSPHATASE_DUAL"/>
    <property type="match status" value="1"/>
</dbReference>
<dbReference type="InterPro" id="IPR000387">
    <property type="entry name" value="Tyr_Pase_dom"/>
</dbReference>
<dbReference type="InterPro" id="IPR008343">
    <property type="entry name" value="MKP"/>
</dbReference>
<dbReference type="InterPro" id="IPR029021">
    <property type="entry name" value="Prot-tyrosine_phosphatase-like"/>
</dbReference>
<dbReference type="PRINTS" id="PR01764">
    <property type="entry name" value="MAPKPHPHTASE"/>
</dbReference>
<dbReference type="Pfam" id="PF00782">
    <property type="entry name" value="DSPc"/>
    <property type="match status" value="1"/>
</dbReference>
<dbReference type="SUPFAM" id="SSF52821">
    <property type="entry name" value="Rhodanese/Cell cycle control phosphatase"/>
    <property type="match status" value="1"/>
</dbReference>
<dbReference type="FunFam" id="3.90.190.10:FF:000028">
    <property type="entry name" value="Dual specificity phosphatase 10"/>
    <property type="match status" value="1"/>
</dbReference>
<keyword evidence="3" id="KW-0378">Hydrolase</keyword>
<dbReference type="Gene3D" id="3.40.250.10">
    <property type="entry name" value="Rhodanese-like domain"/>
    <property type="match status" value="1"/>
</dbReference>
<evidence type="ECO:0000259" key="6">
    <source>
        <dbReference type="PROSITE" id="PS50054"/>
    </source>
</evidence>
<feature type="domain" description="Tyrosine specific protein phosphatases" evidence="7">
    <location>
        <begin position="386"/>
        <end position="444"/>
    </location>
</feature>
<evidence type="ECO:0000259" key="7">
    <source>
        <dbReference type="PROSITE" id="PS50056"/>
    </source>
</evidence>
<protein>
    <recommendedName>
        <fullName evidence="2">protein-tyrosine-phosphatase</fullName>
        <ecNumber evidence="2">3.1.3.48</ecNumber>
    </recommendedName>
</protein>
<dbReference type="PANTHER" id="PTHR10159:SF528">
    <property type="entry name" value="PUCKERED, ISOFORM A"/>
    <property type="match status" value="1"/>
</dbReference>
<dbReference type="Proteomes" id="UP000318571">
    <property type="component" value="Chromosome 1"/>
</dbReference>
<dbReference type="PANTHER" id="PTHR10159">
    <property type="entry name" value="DUAL SPECIFICITY PROTEIN PHOSPHATASE"/>
    <property type="match status" value="1"/>
</dbReference>
<name>A0A553NVQ4_TIGCA</name>
<gene>
    <name evidence="9" type="ORF">TCAL_09404</name>
</gene>
<keyword evidence="4" id="KW-0904">Protein phosphatase</keyword>
<dbReference type="PROSITE" id="PS50056">
    <property type="entry name" value="TYR_PHOSPHATASE_2"/>
    <property type="match status" value="1"/>
</dbReference>
<dbReference type="EC" id="3.1.3.48" evidence="2"/>
<feature type="domain" description="Tyrosine-protein phosphatase" evidence="6">
    <location>
        <begin position="323"/>
        <end position="466"/>
    </location>
</feature>
<dbReference type="GO" id="GO:0043409">
    <property type="term" value="P:negative regulation of MAPK cascade"/>
    <property type="evidence" value="ECO:0007669"/>
    <property type="project" value="TreeGrafter"/>
</dbReference>
<dbReference type="EMBL" id="VCGU01000010">
    <property type="protein sequence ID" value="TRY69512.1"/>
    <property type="molecule type" value="Genomic_DNA"/>
</dbReference>
<dbReference type="InterPro" id="IPR036873">
    <property type="entry name" value="Rhodanese-like_dom_sf"/>
</dbReference>
<accession>A0A553NVQ4</accession>
<dbReference type="InterPro" id="IPR016130">
    <property type="entry name" value="Tyr_Pase_AS"/>
</dbReference>
<evidence type="ECO:0000256" key="3">
    <source>
        <dbReference type="ARBA" id="ARBA00022801"/>
    </source>
</evidence>
<dbReference type="InterPro" id="IPR001763">
    <property type="entry name" value="Rhodanese-like_dom"/>
</dbReference>
<dbReference type="GO" id="GO:0033550">
    <property type="term" value="F:MAP kinase tyrosine phosphatase activity"/>
    <property type="evidence" value="ECO:0007669"/>
    <property type="project" value="TreeGrafter"/>
</dbReference>
<sequence length="537" mass="58973">MLSEPASVVVRGKTNSTLNSSRRDSLKLSFARSISQPHPEAGINSPILSPPTLSPSLHPSKRCRMELASQSSMRPDVISLSPCTTSNVAPFAAHKPTTCLLRPPPTSISGSVSLPSSPCSESSTLQRTLLLQKARTIEPLTLAGKLETKPTTFPIVRNASAPNSSTAGILLIDCRPFIAYNVNHIKGAINVNCCDRFNRKRLQQGKATLADLATTKEGKELLKKRTWKEVVVYDDCSESLEHLPVSHTLFLVMNALVEDHREPIMLLGGLRDFQVGHRSLCEDYLMNSGASSSNGLCRTPTSHLLPDLPSPSDICNTKDIENHPASQVLPYLFLGNMRDASDGSSLKDLGIKYVLNVTAKPPNYPLASDLVYKQICASDSGIQNLRQFFEEAFDFIDLARSNASGVLIHCHAGVSRSPTIAVAYLMKHYPMAMSEAYKFVKTRRSIISPNLNFMGQLWEYEQGLSEPTAEEASSHKCQKEPLTVEMKAVKESIRSQKSFFLGSSSSAYDLSTVNEKGFNGIRWTDRPKEEEEQGCSV</sequence>
<reference evidence="9 10" key="1">
    <citation type="journal article" date="2018" name="Nat. Ecol. Evol.">
        <title>Genomic signatures of mitonuclear coevolution across populations of Tigriopus californicus.</title>
        <authorList>
            <person name="Barreto F.S."/>
            <person name="Watson E.T."/>
            <person name="Lima T.G."/>
            <person name="Willett C.S."/>
            <person name="Edmands S."/>
            <person name="Li W."/>
            <person name="Burton R.S."/>
        </authorList>
    </citation>
    <scope>NUCLEOTIDE SEQUENCE [LARGE SCALE GENOMIC DNA]</scope>
    <source>
        <strain evidence="9 10">San Diego</strain>
    </source>
</reference>
<organism evidence="9 10">
    <name type="scientific">Tigriopus californicus</name>
    <name type="common">Marine copepod</name>
    <dbReference type="NCBI Taxonomy" id="6832"/>
    <lineage>
        <taxon>Eukaryota</taxon>
        <taxon>Metazoa</taxon>
        <taxon>Ecdysozoa</taxon>
        <taxon>Arthropoda</taxon>
        <taxon>Crustacea</taxon>
        <taxon>Multicrustacea</taxon>
        <taxon>Hexanauplia</taxon>
        <taxon>Copepoda</taxon>
        <taxon>Harpacticoida</taxon>
        <taxon>Harpacticidae</taxon>
        <taxon>Tigriopus</taxon>
    </lineage>
</organism>
<dbReference type="GO" id="GO:0008330">
    <property type="term" value="F:protein tyrosine/threonine phosphatase activity"/>
    <property type="evidence" value="ECO:0007669"/>
    <property type="project" value="TreeGrafter"/>
</dbReference>
<evidence type="ECO:0000259" key="8">
    <source>
        <dbReference type="PROSITE" id="PS50206"/>
    </source>
</evidence>
<dbReference type="PROSITE" id="PS00383">
    <property type="entry name" value="TYR_PHOSPHATASE_1"/>
    <property type="match status" value="1"/>
</dbReference>
<evidence type="ECO:0000313" key="10">
    <source>
        <dbReference type="Proteomes" id="UP000318571"/>
    </source>
</evidence>
<dbReference type="PROSITE" id="PS50206">
    <property type="entry name" value="RHODANESE_3"/>
    <property type="match status" value="1"/>
</dbReference>
<dbReference type="SUPFAM" id="SSF52799">
    <property type="entry name" value="(Phosphotyrosine protein) phosphatases II"/>
    <property type="match status" value="1"/>
</dbReference>
<evidence type="ECO:0000256" key="2">
    <source>
        <dbReference type="ARBA" id="ARBA00013064"/>
    </source>
</evidence>
<dbReference type="CDD" id="cd01446">
    <property type="entry name" value="DSP_MapKP"/>
    <property type="match status" value="1"/>
</dbReference>
<feature type="region of interest" description="Disordered" evidence="5">
    <location>
        <begin position="1"/>
        <end position="23"/>
    </location>
</feature>
<proteinExistence type="inferred from homology"/>
<feature type="domain" description="Rhodanese" evidence="8">
    <location>
        <begin position="165"/>
        <end position="193"/>
    </location>
</feature>
<evidence type="ECO:0000313" key="9">
    <source>
        <dbReference type="EMBL" id="TRY69512.1"/>
    </source>
</evidence>
<dbReference type="SMART" id="SM00195">
    <property type="entry name" value="DSPc"/>
    <property type="match status" value="1"/>
</dbReference>
<keyword evidence="10" id="KW-1185">Reference proteome</keyword>
<dbReference type="GO" id="GO:0017017">
    <property type="term" value="F:MAP kinase tyrosine/serine/threonine phosphatase activity"/>
    <property type="evidence" value="ECO:0007669"/>
    <property type="project" value="InterPro"/>
</dbReference>
<dbReference type="InterPro" id="IPR000340">
    <property type="entry name" value="Dual-sp_phosphatase_cat-dom"/>
</dbReference>
<dbReference type="Pfam" id="PF00581">
    <property type="entry name" value="Rhodanese"/>
    <property type="match status" value="1"/>
</dbReference>
<dbReference type="OMA" id="KKMTKCT"/>
<evidence type="ECO:0000256" key="1">
    <source>
        <dbReference type="ARBA" id="ARBA00008601"/>
    </source>
</evidence>